<reference evidence="4" key="1">
    <citation type="submission" date="2020-11" db="EMBL/GenBank/DDBJ databases">
        <title>Nocardioides sp. nov., isolated from Soil of Cynanchum wilfordii Hemsley rhizosphere.</title>
        <authorList>
            <person name="Lee J.-S."/>
            <person name="Suh M.K."/>
            <person name="Kim J.-S."/>
        </authorList>
    </citation>
    <scope>NUCLEOTIDE SEQUENCE</scope>
    <source>
        <strain evidence="4">KCTC 19275</strain>
    </source>
</reference>
<evidence type="ECO:0000256" key="1">
    <source>
        <dbReference type="PROSITE-ProRule" id="PRU00285"/>
    </source>
</evidence>
<dbReference type="InterPro" id="IPR031107">
    <property type="entry name" value="Small_HSP"/>
</dbReference>
<dbReference type="AlphaFoldDB" id="A0A930YDQ2"/>
<dbReference type="CDD" id="cd06464">
    <property type="entry name" value="ACD_sHsps-like"/>
    <property type="match status" value="1"/>
</dbReference>
<sequence length="138" mass="15435">MTTTPAVHRDGVSLVSELMSWFGNVPMQPEIKVEEYQEGERRIVRADLPGVDPDKDIAVTVDDGLLRLHGERRAEQHDRYRTEIRYGSFERVLSLPAGTKPEDVTAEYADGVLTVSMPLATTTAPQQIPVTHREPPVE</sequence>
<comment type="similarity">
    <text evidence="1 2">Belongs to the small heat shock protein (HSP20) family.</text>
</comment>
<evidence type="ECO:0000256" key="2">
    <source>
        <dbReference type="RuleBase" id="RU003616"/>
    </source>
</evidence>
<dbReference type="Pfam" id="PF00011">
    <property type="entry name" value="HSP20"/>
    <property type="match status" value="1"/>
</dbReference>
<keyword evidence="5" id="KW-1185">Reference proteome</keyword>
<protein>
    <submittedName>
        <fullName evidence="4">Hsp20/alpha crystallin family protein</fullName>
    </submittedName>
</protein>
<comment type="caution">
    <text evidence="4">The sequence shown here is derived from an EMBL/GenBank/DDBJ whole genome shotgun (WGS) entry which is preliminary data.</text>
</comment>
<dbReference type="PANTHER" id="PTHR11527">
    <property type="entry name" value="HEAT-SHOCK PROTEIN 20 FAMILY MEMBER"/>
    <property type="match status" value="1"/>
</dbReference>
<evidence type="ECO:0000313" key="4">
    <source>
        <dbReference type="EMBL" id="MBF4764501.1"/>
    </source>
</evidence>
<dbReference type="InterPro" id="IPR008978">
    <property type="entry name" value="HSP20-like_chaperone"/>
</dbReference>
<dbReference type="Gene3D" id="2.60.40.790">
    <property type="match status" value="1"/>
</dbReference>
<evidence type="ECO:0000313" key="5">
    <source>
        <dbReference type="Proteomes" id="UP000640489"/>
    </source>
</evidence>
<organism evidence="4 5">
    <name type="scientific">Nocardioides islandensis</name>
    <dbReference type="NCBI Taxonomy" id="433663"/>
    <lineage>
        <taxon>Bacteria</taxon>
        <taxon>Bacillati</taxon>
        <taxon>Actinomycetota</taxon>
        <taxon>Actinomycetes</taxon>
        <taxon>Propionibacteriales</taxon>
        <taxon>Nocardioidaceae</taxon>
        <taxon>Nocardioides</taxon>
    </lineage>
</organism>
<feature type="domain" description="SHSP" evidence="3">
    <location>
        <begin position="22"/>
        <end position="138"/>
    </location>
</feature>
<dbReference type="InterPro" id="IPR002068">
    <property type="entry name" value="A-crystallin/Hsp20_dom"/>
</dbReference>
<proteinExistence type="inferred from homology"/>
<gene>
    <name evidence="4" type="ORF">ISU07_15315</name>
</gene>
<evidence type="ECO:0000259" key="3">
    <source>
        <dbReference type="PROSITE" id="PS01031"/>
    </source>
</evidence>
<accession>A0A930YDQ2</accession>
<dbReference type="RefSeq" id="WP_194707685.1">
    <property type="nucleotide sequence ID" value="NZ_JADKPN010000009.1"/>
</dbReference>
<name>A0A930YDQ2_9ACTN</name>
<dbReference type="EMBL" id="JADKPN010000009">
    <property type="protein sequence ID" value="MBF4764501.1"/>
    <property type="molecule type" value="Genomic_DNA"/>
</dbReference>
<dbReference type="SUPFAM" id="SSF49764">
    <property type="entry name" value="HSP20-like chaperones"/>
    <property type="match status" value="1"/>
</dbReference>
<dbReference type="PROSITE" id="PS01031">
    <property type="entry name" value="SHSP"/>
    <property type="match status" value="1"/>
</dbReference>
<dbReference type="Proteomes" id="UP000640489">
    <property type="component" value="Unassembled WGS sequence"/>
</dbReference>